<evidence type="ECO:0008006" key="5">
    <source>
        <dbReference type="Google" id="ProtNLM"/>
    </source>
</evidence>
<keyword evidence="4" id="KW-1185">Reference proteome</keyword>
<sequence>MLTWVLCAGVVSIIAFILYGIRVLVTLQSVLMQAGLRMEEASGHLEKTSELADIWLQESIRLAQDVNRKAEAMDGFFRTAEHAGTVMEHTASKVKLISQQLTQAANAAVLSEREGASEARSSLDWTEAGRMVFSVWLRHLQHRTAREQTAAAAGKVNDPVNKGEDSNV</sequence>
<dbReference type="RefSeq" id="WP_068610063.1">
    <property type="nucleotide sequence ID" value="NZ_CP011388.1"/>
</dbReference>
<keyword evidence="2" id="KW-1133">Transmembrane helix</keyword>
<dbReference type="Proteomes" id="UP000076927">
    <property type="component" value="Chromosome"/>
</dbReference>
<proteinExistence type="predicted"/>
<accession>A0A172TND5</accession>
<reference evidence="3 4" key="1">
    <citation type="submission" date="2015-01" db="EMBL/GenBank/DDBJ databases">
        <title>Paenibacillus swuensis/DY6/whole genome sequencing.</title>
        <authorList>
            <person name="Kim M.K."/>
            <person name="Srinivasan S."/>
            <person name="Lee J.-J."/>
        </authorList>
    </citation>
    <scope>NUCLEOTIDE SEQUENCE [LARGE SCALE GENOMIC DNA]</scope>
    <source>
        <strain evidence="3 4">DY6</strain>
    </source>
</reference>
<feature type="transmembrane region" description="Helical" evidence="2">
    <location>
        <begin position="6"/>
        <end position="27"/>
    </location>
</feature>
<feature type="region of interest" description="Disordered" evidence="1">
    <location>
        <begin position="148"/>
        <end position="168"/>
    </location>
</feature>
<dbReference type="EMBL" id="CP011388">
    <property type="protein sequence ID" value="ANE48337.1"/>
    <property type="molecule type" value="Genomic_DNA"/>
</dbReference>
<evidence type="ECO:0000256" key="2">
    <source>
        <dbReference type="SAM" id="Phobius"/>
    </source>
</evidence>
<organism evidence="3 4">
    <name type="scientific">Paenibacillus swuensis</name>
    <dbReference type="NCBI Taxonomy" id="1178515"/>
    <lineage>
        <taxon>Bacteria</taxon>
        <taxon>Bacillati</taxon>
        <taxon>Bacillota</taxon>
        <taxon>Bacilli</taxon>
        <taxon>Bacillales</taxon>
        <taxon>Paenibacillaceae</taxon>
        <taxon>Paenibacillus</taxon>
    </lineage>
</organism>
<evidence type="ECO:0000256" key="1">
    <source>
        <dbReference type="SAM" id="MobiDB-lite"/>
    </source>
</evidence>
<gene>
    <name evidence="3" type="ORF">SY83_20935</name>
</gene>
<evidence type="ECO:0000313" key="4">
    <source>
        <dbReference type="Proteomes" id="UP000076927"/>
    </source>
</evidence>
<evidence type="ECO:0000313" key="3">
    <source>
        <dbReference type="EMBL" id="ANE48337.1"/>
    </source>
</evidence>
<dbReference type="KEGG" id="pswu:SY83_20935"/>
<dbReference type="PATRIC" id="fig|1178515.4.peg.4241"/>
<keyword evidence="2" id="KW-0812">Transmembrane</keyword>
<protein>
    <recommendedName>
        <fullName evidence="5">DUF948 domain-containing protein</fullName>
    </recommendedName>
</protein>
<dbReference type="AlphaFoldDB" id="A0A172TND5"/>
<keyword evidence="2" id="KW-0472">Membrane</keyword>
<name>A0A172TND5_9BACL</name>